<dbReference type="InParanoid" id="A0A371RL69"/>
<dbReference type="EMBL" id="QUQO01000001">
    <property type="protein sequence ID" value="RFB06212.1"/>
    <property type="molecule type" value="Genomic_DNA"/>
</dbReference>
<dbReference type="InterPro" id="IPR036869">
    <property type="entry name" value="J_dom_sf"/>
</dbReference>
<feature type="transmembrane region" description="Helical" evidence="2">
    <location>
        <begin position="7"/>
        <end position="29"/>
    </location>
</feature>
<evidence type="ECO:0000256" key="2">
    <source>
        <dbReference type="SAM" id="Phobius"/>
    </source>
</evidence>
<keyword evidence="5" id="KW-1185">Reference proteome</keyword>
<dbReference type="Gene3D" id="1.10.287.110">
    <property type="entry name" value="DnaJ domain"/>
    <property type="match status" value="1"/>
</dbReference>
<evidence type="ECO:0000256" key="1">
    <source>
        <dbReference type="SAM" id="MobiDB-lite"/>
    </source>
</evidence>
<organism evidence="4 5">
    <name type="scientific">Parvularcula marina</name>
    <dbReference type="NCBI Taxonomy" id="2292771"/>
    <lineage>
        <taxon>Bacteria</taxon>
        <taxon>Pseudomonadati</taxon>
        <taxon>Pseudomonadota</taxon>
        <taxon>Alphaproteobacteria</taxon>
        <taxon>Parvularculales</taxon>
        <taxon>Parvularculaceae</taxon>
        <taxon>Parvularcula</taxon>
    </lineage>
</organism>
<feature type="compositionally biased region" description="Basic and acidic residues" evidence="1">
    <location>
        <begin position="301"/>
        <end position="316"/>
    </location>
</feature>
<feature type="region of interest" description="Disordered" evidence="1">
    <location>
        <begin position="297"/>
        <end position="346"/>
    </location>
</feature>
<dbReference type="InterPro" id="IPR001623">
    <property type="entry name" value="DnaJ_domain"/>
</dbReference>
<dbReference type="SMART" id="SM00271">
    <property type="entry name" value="DnaJ"/>
    <property type="match status" value="1"/>
</dbReference>
<keyword evidence="2" id="KW-0812">Transmembrane</keyword>
<feature type="transmembrane region" description="Helical" evidence="2">
    <location>
        <begin position="78"/>
        <end position="103"/>
    </location>
</feature>
<gene>
    <name evidence="4" type="ORF">DX908_13620</name>
</gene>
<proteinExistence type="predicted"/>
<keyword evidence="2" id="KW-1133">Transmembrane helix</keyword>
<sequence>MDQEHTFAGVAKMVIGFLIAHFILVRTIYLNLETAGMLAGIAVGLLAILAFVRSIGVVGSSIGGKDLKWRQIPLPVRLVAYLFRVMAGIALAVFIGRFLWLYVPAVLQLVYGDVVEVDLLVITADSINWMTLQALNNIDDVTLSSLPTAGEWGGISDLFSSSIVTTVMVESFWIVWTMQMIASLWVLSNRDDRHRFWQSFGKLGIVEHRAKFVFYTLQLTSICFAVLRQWETSLIASLVAAAVGCTILLLPQMTGMFLWFAEEVVHLDFGKLLSRIPKFLFGKYSWPFIAGSKSKQRTRSNRHEEYREYNHHEQRQKTYRQTGGDRHNDRKDWTSQNSPPDDGDSTYHRALAILGLEEGGFTKEEARAQWKKLMARTHPDQGGTDELAKQINAAWQLIKTRHAW</sequence>
<dbReference type="Proteomes" id="UP000264589">
    <property type="component" value="Unassembled WGS sequence"/>
</dbReference>
<evidence type="ECO:0000313" key="5">
    <source>
        <dbReference type="Proteomes" id="UP000264589"/>
    </source>
</evidence>
<accession>A0A371RL69</accession>
<reference evidence="4 5" key="1">
    <citation type="submission" date="2018-08" db="EMBL/GenBank/DDBJ databases">
        <title>Parvularcula sp. SM1705, isolated from surface water of the South Sea China.</title>
        <authorList>
            <person name="Sun L."/>
        </authorList>
    </citation>
    <scope>NUCLEOTIDE SEQUENCE [LARGE SCALE GENOMIC DNA]</scope>
    <source>
        <strain evidence="4 5">SM1705</strain>
    </source>
</reference>
<dbReference type="AlphaFoldDB" id="A0A371RL69"/>
<evidence type="ECO:0000313" key="4">
    <source>
        <dbReference type="EMBL" id="RFB06212.1"/>
    </source>
</evidence>
<dbReference type="CDD" id="cd06257">
    <property type="entry name" value="DnaJ"/>
    <property type="match status" value="1"/>
</dbReference>
<feature type="transmembrane region" description="Helical" evidence="2">
    <location>
        <begin position="233"/>
        <end position="250"/>
    </location>
</feature>
<name>A0A371RL69_9PROT</name>
<feature type="transmembrane region" description="Helical" evidence="2">
    <location>
        <begin position="35"/>
        <end position="58"/>
    </location>
</feature>
<keyword evidence="2" id="KW-0472">Membrane</keyword>
<feature type="domain" description="J" evidence="3">
    <location>
        <begin position="349"/>
        <end position="403"/>
    </location>
</feature>
<feature type="transmembrane region" description="Helical" evidence="2">
    <location>
        <begin position="163"/>
        <end position="187"/>
    </location>
</feature>
<dbReference type="OrthoDB" id="9811070at2"/>
<feature type="compositionally biased region" description="Basic and acidic residues" evidence="1">
    <location>
        <begin position="323"/>
        <end position="333"/>
    </location>
</feature>
<comment type="caution">
    <text evidence="4">The sequence shown here is derived from an EMBL/GenBank/DDBJ whole genome shotgun (WGS) entry which is preliminary data.</text>
</comment>
<protein>
    <submittedName>
        <fullName evidence="4">J domain-containing protein</fullName>
    </submittedName>
</protein>
<dbReference type="SUPFAM" id="SSF46565">
    <property type="entry name" value="Chaperone J-domain"/>
    <property type="match status" value="1"/>
</dbReference>
<dbReference type="PROSITE" id="PS50076">
    <property type="entry name" value="DNAJ_2"/>
    <property type="match status" value="1"/>
</dbReference>
<dbReference type="RefSeq" id="WP_116392846.1">
    <property type="nucleotide sequence ID" value="NZ_QUQO01000001.1"/>
</dbReference>
<evidence type="ECO:0000259" key="3">
    <source>
        <dbReference type="PROSITE" id="PS50076"/>
    </source>
</evidence>